<evidence type="ECO:0000256" key="6">
    <source>
        <dbReference type="SAM" id="Phobius"/>
    </source>
</evidence>
<evidence type="ECO:0000256" key="4">
    <source>
        <dbReference type="ARBA" id="ARBA00022989"/>
    </source>
</evidence>
<dbReference type="PROSITE" id="PS50156">
    <property type="entry name" value="SSD"/>
    <property type="match status" value="1"/>
</dbReference>
<organism evidence="8 9">
    <name type="scientific">Ideonella lacteola</name>
    <dbReference type="NCBI Taxonomy" id="2984193"/>
    <lineage>
        <taxon>Bacteria</taxon>
        <taxon>Pseudomonadati</taxon>
        <taxon>Pseudomonadota</taxon>
        <taxon>Betaproteobacteria</taxon>
        <taxon>Burkholderiales</taxon>
        <taxon>Sphaerotilaceae</taxon>
        <taxon>Ideonella</taxon>
    </lineage>
</organism>
<dbReference type="Gene3D" id="1.20.1640.10">
    <property type="entry name" value="Multidrug efflux transporter AcrB transmembrane domain"/>
    <property type="match status" value="2"/>
</dbReference>
<feature type="domain" description="SSD" evidence="7">
    <location>
        <begin position="252"/>
        <end position="384"/>
    </location>
</feature>
<dbReference type="PANTHER" id="PTHR33406">
    <property type="entry name" value="MEMBRANE PROTEIN MJ1562-RELATED"/>
    <property type="match status" value="1"/>
</dbReference>
<proteinExistence type="predicted"/>
<keyword evidence="4 6" id="KW-1133">Transmembrane helix</keyword>
<dbReference type="EMBL" id="JBBUTG010000010">
    <property type="protein sequence ID" value="MEK8032490.1"/>
    <property type="molecule type" value="Genomic_DNA"/>
</dbReference>
<dbReference type="RefSeq" id="WP_341426901.1">
    <property type="nucleotide sequence ID" value="NZ_JBBUTG010000010.1"/>
</dbReference>
<protein>
    <submittedName>
        <fullName evidence="8">MMPL family transporter</fullName>
    </submittedName>
</protein>
<keyword evidence="9" id="KW-1185">Reference proteome</keyword>
<dbReference type="Pfam" id="PF03176">
    <property type="entry name" value="MMPL"/>
    <property type="match status" value="2"/>
</dbReference>
<evidence type="ECO:0000259" key="7">
    <source>
        <dbReference type="PROSITE" id="PS50156"/>
    </source>
</evidence>
<keyword evidence="5 6" id="KW-0472">Membrane</keyword>
<feature type="transmembrane region" description="Helical" evidence="6">
    <location>
        <begin position="361"/>
        <end position="381"/>
    </location>
</feature>
<dbReference type="InterPro" id="IPR050545">
    <property type="entry name" value="Mycobact_MmpL"/>
</dbReference>
<comment type="caution">
    <text evidence="8">The sequence shown here is derived from an EMBL/GenBank/DDBJ whole genome shotgun (WGS) entry which is preliminary data.</text>
</comment>
<evidence type="ECO:0000313" key="8">
    <source>
        <dbReference type="EMBL" id="MEK8032490.1"/>
    </source>
</evidence>
<dbReference type="PANTHER" id="PTHR33406:SF13">
    <property type="entry name" value="MEMBRANE PROTEIN YDFJ"/>
    <property type="match status" value="1"/>
</dbReference>
<feature type="transmembrane region" description="Helical" evidence="6">
    <location>
        <begin position="330"/>
        <end position="349"/>
    </location>
</feature>
<evidence type="ECO:0000313" key="9">
    <source>
        <dbReference type="Proteomes" id="UP001371218"/>
    </source>
</evidence>
<comment type="subcellular location">
    <subcellularLocation>
        <location evidence="1">Cell membrane</location>
        <topology evidence="1">Multi-pass membrane protein</topology>
    </subcellularLocation>
</comment>
<keyword evidence="2" id="KW-1003">Cell membrane</keyword>
<accession>A0ABU9BUD1</accession>
<name>A0ABU9BUD1_9BURK</name>
<feature type="transmembrane region" description="Helical" evidence="6">
    <location>
        <begin position="223"/>
        <end position="242"/>
    </location>
</feature>
<dbReference type="Proteomes" id="UP001371218">
    <property type="component" value="Unassembled WGS sequence"/>
</dbReference>
<reference evidence="8 9" key="1">
    <citation type="submission" date="2024-04" db="EMBL/GenBank/DDBJ databases">
        <title>Novel species of the genus Ideonella isolated from streams.</title>
        <authorList>
            <person name="Lu H."/>
        </authorList>
    </citation>
    <scope>NUCLEOTIDE SEQUENCE [LARGE SCALE GENOMIC DNA]</scope>
    <source>
        <strain evidence="8 9">DXS29W</strain>
    </source>
</reference>
<feature type="transmembrane region" description="Helical" evidence="6">
    <location>
        <begin position="749"/>
        <end position="768"/>
    </location>
</feature>
<evidence type="ECO:0000256" key="2">
    <source>
        <dbReference type="ARBA" id="ARBA00022475"/>
    </source>
</evidence>
<sequence length="799" mass="87017">MMSDLYRQYAGFVIRHRKSVVALLAVVTVLLCSRLMSLQVDMDQDTWIPQSHPYVQTTKALEKVFGGRNFTIIGVVPKSGDIYNPQVLAKVQRIQEGIENLPDAIRHNVMSVAARKVKDIKANDSGLVVKRVMEKVPATPQEIEAFRRAVESNPFYVNSLVSPDGKAAAIIADFKVDTSKPSYAALYSQIKEVLDKERDDSVDIYVGGLPVDFASFESHMMQMPIYFGAALLIIMAIQYWSFKSFQGMLLPILTAVLSVLWALGFMGLIGVHMDGMNTTTPILIMSVAAGHGIQILKRYYEEFHRLRLSTARPDDREVNRQAVIESIARVGPVMTIAGAIAAITFATLATSDVSVARHFGVFAASGVMAALILEMTLIPALRSMLRPPSKTEAAAERSHKVLDAILIRLANGLTGGRAPLILAAGVGVIAVIAAGASQIQIDNSLRTYSRPDSEVRVHDRELNARFGGTNTIYFLVEGDKTDSLKDPKALTAIAELQDFLAAQPNVGKTQSIVDLIKRINQAMHADAADQALVPPDRALIAQYLLLYSMSGDPQDFDSYVDNDYRRAAVWVFLKTDSTNYAEQLHQKAEALIRDKFPPGVTVRMGGSLPQTIAGNQALTTGKTKNIAQMVLVVFVLSALILRSFVGGLFVTTPLVLVVMANFGVMGWFGIPLDMGTISTAAMAIGIGADYELYLLFRFREELQRAGGDVAAATRQSLVTSGKAVLYVALSIAAGYSFLLTSGFAFYSRLAVMVVATMAVSAFAAIIFLRAMTMIFKPRFIFGANKPVLNGAPLRESRAQ</sequence>
<keyword evidence="3 6" id="KW-0812">Transmembrane</keyword>
<evidence type="ECO:0000256" key="5">
    <source>
        <dbReference type="ARBA" id="ARBA00023136"/>
    </source>
</evidence>
<dbReference type="SUPFAM" id="SSF82866">
    <property type="entry name" value="Multidrug efflux transporter AcrB transmembrane domain"/>
    <property type="match status" value="2"/>
</dbReference>
<feature type="transmembrane region" description="Helical" evidence="6">
    <location>
        <begin position="723"/>
        <end position="743"/>
    </location>
</feature>
<dbReference type="InterPro" id="IPR000731">
    <property type="entry name" value="SSD"/>
</dbReference>
<feature type="transmembrane region" description="Helical" evidence="6">
    <location>
        <begin position="249"/>
        <end position="270"/>
    </location>
</feature>
<feature type="transmembrane region" description="Helical" evidence="6">
    <location>
        <begin position="282"/>
        <end position="300"/>
    </location>
</feature>
<feature type="transmembrane region" description="Helical" evidence="6">
    <location>
        <begin position="625"/>
        <end position="641"/>
    </location>
</feature>
<feature type="transmembrane region" description="Helical" evidence="6">
    <location>
        <begin position="676"/>
        <end position="696"/>
    </location>
</feature>
<gene>
    <name evidence="8" type="ORF">AACH06_16825</name>
</gene>
<evidence type="ECO:0000256" key="3">
    <source>
        <dbReference type="ARBA" id="ARBA00022692"/>
    </source>
</evidence>
<dbReference type="InterPro" id="IPR004869">
    <property type="entry name" value="MMPL_dom"/>
</dbReference>
<evidence type="ECO:0000256" key="1">
    <source>
        <dbReference type="ARBA" id="ARBA00004651"/>
    </source>
</evidence>